<dbReference type="EMBL" id="QPFP01000123">
    <property type="protein sequence ID" value="TEB21066.1"/>
    <property type="molecule type" value="Genomic_DNA"/>
</dbReference>
<name>A0A4Y7SGS5_COPMI</name>
<dbReference type="OrthoDB" id="3027018at2759"/>
<gene>
    <name evidence="1" type="ORF">FA13DRAFT_1742419</name>
</gene>
<evidence type="ECO:0000313" key="2">
    <source>
        <dbReference type="Proteomes" id="UP000298030"/>
    </source>
</evidence>
<dbReference type="Proteomes" id="UP000298030">
    <property type="component" value="Unassembled WGS sequence"/>
</dbReference>
<accession>A0A4Y7SGS5</accession>
<dbReference type="AlphaFoldDB" id="A0A4Y7SGS5"/>
<proteinExistence type="predicted"/>
<evidence type="ECO:0000313" key="1">
    <source>
        <dbReference type="EMBL" id="TEB21066.1"/>
    </source>
</evidence>
<organism evidence="1 2">
    <name type="scientific">Coprinellus micaceus</name>
    <name type="common">Glistening ink-cap mushroom</name>
    <name type="synonym">Coprinus micaceus</name>
    <dbReference type="NCBI Taxonomy" id="71717"/>
    <lineage>
        <taxon>Eukaryota</taxon>
        <taxon>Fungi</taxon>
        <taxon>Dikarya</taxon>
        <taxon>Basidiomycota</taxon>
        <taxon>Agaricomycotina</taxon>
        <taxon>Agaricomycetes</taxon>
        <taxon>Agaricomycetidae</taxon>
        <taxon>Agaricales</taxon>
        <taxon>Agaricineae</taxon>
        <taxon>Psathyrellaceae</taxon>
        <taxon>Coprinellus</taxon>
    </lineage>
</organism>
<reference evidence="1 2" key="1">
    <citation type="journal article" date="2019" name="Nat. Ecol. Evol.">
        <title>Megaphylogeny resolves global patterns of mushroom evolution.</title>
        <authorList>
            <person name="Varga T."/>
            <person name="Krizsan K."/>
            <person name="Foldi C."/>
            <person name="Dima B."/>
            <person name="Sanchez-Garcia M."/>
            <person name="Sanchez-Ramirez S."/>
            <person name="Szollosi G.J."/>
            <person name="Szarkandi J.G."/>
            <person name="Papp V."/>
            <person name="Albert L."/>
            <person name="Andreopoulos W."/>
            <person name="Angelini C."/>
            <person name="Antonin V."/>
            <person name="Barry K.W."/>
            <person name="Bougher N.L."/>
            <person name="Buchanan P."/>
            <person name="Buyck B."/>
            <person name="Bense V."/>
            <person name="Catcheside P."/>
            <person name="Chovatia M."/>
            <person name="Cooper J."/>
            <person name="Damon W."/>
            <person name="Desjardin D."/>
            <person name="Finy P."/>
            <person name="Geml J."/>
            <person name="Haridas S."/>
            <person name="Hughes K."/>
            <person name="Justo A."/>
            <person name="Karasinski D."/>
            <person name="Kautmanova I."/>
            <person name="Kiss B."/>
            <person name="Kocsube S."/>
            <person name="Kotiranta H."/>
            <person name="LaButti K.M."/>
            <person name="Lechner B.E."/>
            <person name="Liimatainen K."/>
            <person name="Lipzen A."/>
            <person name="Lukacs Z."/>
            <person name="Mihaltcheva S."/>
            <person name="Morgado L.N."/>
            <person name="Niskanen T."/>
            <person name="Noordeloos M.E."/>
            <person name="Ohm R.A."/>
            <person name="Ortiz-Santana B."/>
            <person name="Ovrebo C."/>
            <person name="Racz N."/>
            <person name="Riley R."/>
            <person name="Savchenko A."/>
            <person name="Shiryaev A."/>
            <person name="Soop K."/>
            <person name="Spirin V."/>
            <person name="Szebenyi C."/>
            <person name="Tomsovsky M."/>
            <person name="Tulloss R.E."/>
            <person name="Uehling J."/>
            <person name="Grigoriev I.V."/>
            <person name="Vagvolgyi C."/>
            <person name="Papp T."/>
            <person name="Martin F.M."/>
            <person name="Miettinen O."/>
            <person name="Hibbett D.S."/>
            <person name="Nagy L.G."/>
        </authorList>
    </citation>
    <scope>NUCLEOTIDE SEQUENCE [LARGE SCALE GENOMIC DNA]</scope>
    <source>
        <strain evidence="1 2">FP101781</strain>
    </source>
</reference>
<comment type="caution">
    <text evidence="1">The sequence shown here is derived from an EMBL/GenBank/DDBJ whole genome shotgun (WGS) entry which is preliminary data.</text>
</comment>
<keyword evidence="2" id="KW-1185">Reference proteome</keyword>
<sequence>MERILPKLLLDIFDLDRPHTKRDSILHFSQRLPIPTPNFPTGISAHAINKHSPLHFSHVCEDWRSLAFTESTLWSKIYVTNGRP</sequence>
<protein>
    <submittedName>
        <fullName evidence="1">Uncharacterized protein</fullName>
    </submittedName>
</protein>